<comment type="similarity">
    <text evidence="1">Belongs to the acyl-CoA dehydrogenase family.</text>
</comment>
<dbReference type="Gene3D" id="2.40.110.10">
    <property type="entry name" value="Butyryl-CoA Dehydrogenase, subunit A, domain 2"/>
    <property type="match status" value="1"/>
</dbReference>
<keyword evidence="2" id="KW-0285">Flavoprotein</keyword>
<dbReference type="PANTHER" id="PTHR48083:SF28">
    <property type="entry name" value="ACYL-COA DEHYDROGENASE FAMILY PROTEIN (AFU_ORTHOLOGUE AFUA_6G10880)-RELATED"/>
    <property type="match status" value="1"/>
</dbReference>
<dbReference type="SUPFAM" id="SSF47203">
    <property type="entry name" value="Acyl-CoA dehydrogenase C-terminal domain-like"/>
    <property type="match status" value="1"/>
</dbReference>
<proteinExistence type="inferred from homology"/>
<dbReference type="InterPro" id="IPR036250">
    <property type="entry name" value="AcylCo_DH-like_C"/>
</dbReference>
<dbReference type="HOGENOM" id="CLU_1023225_0_0_1"/>
<reference evidence="6 7" key="1">
    <citation type="submission" date="2011-06" db="EMBL/GenBank/DDBJ databases">
        <title>The Genome Sequence of Fusarium oxysporum FOSC 3-a.</title>
        <authorList>
            <consortium name="The Broad Institute Genome Sequencing Platform"/>
            <person name="Ma L.-J."/>
            <person name="Gale L.R."/>
            <person name="Schwartz D.C."/>
            <person name="Zhou S."/>
            <person name="Corby-Kistler H."/>
            <person name="Young S.K."/>
            <person name="Zeng Q."/>
            <person name="Gargeya S."/>
            <person name="Fitzgerald M."/>
            <person name="Haas B."/>
            <person name="Abouelleil A."/>
            <person name="Alvarado L."/>
            <person name="Arachchi H.M."/>
            <person name="Berlin A."/>
            <person name="Brown A."/>
            <person name="Chapman S.B."/>
            <person name="Chen Z."/>
            <person name="Dunbar C."/>
            <person name="Freedman E."/>
            <person name="Gearin G."/>
            <person name="Gellesch M."/>
            <person name="Goldberg J."/>
            <person name="Griggs A."/>
            <person name="Gujja S."/>
            <person name="Heiman D."/>
            <person name="Howarth C."/>
            <person name="Larson L."/>
            <person name="Lui A."/>
            <person name="MacDonald P.J.P."/>
            <person name="Mehta T."/>
            <person name="Montmayeur A."/>
            <person name="Murphy C."/>
            <person name="Neiman D."/>
            <person name="Pearson M."/>
            <person name="Priest M."/>
            <person name="Roberts A."/>
            <person name="Saif S."/>
            <person name="Shea T."/>
            <person name="Shenoy N."/>
            <person name="Sisk P."/>
            <person name="Stolte C."/>
            <person name="Sykes S."/>
            <person name="Wortman J."/>
            <person name="Nusbaum C."/>
            <person name="Birren B."/>
        </authorList>
    </citation>
    <scope>NUCLEOTIDE SEQUENCE [LARGE SCALE GENOMIC DNA]</scope>
    <source>
        <strain evidence="7">FOSC 3-a</strain>
    </source>
</reference>
<dbReference type="SUPFAM" id="SSF56645">
    <property type="entry name" value="Acyl-CoA dehydrogenase NM domain-like"/>
    <property type="match status" value="1"/>
</dbReference>
<gene>
    <name evidence="6" type="ORF">FOYG_15742</name>
</gene>
<dbReference type="PANTHER" id="PTHR48083">
    <property type="entry name" value="MEDIUM-CHAIN SPECIFIC ACYL-COA DEHYDROGENASE, MITOCHONDRIAL-RELATED"/>
    <property type="match status" value="1"/>
</dbReference>
<dbReference type="InterPro" id="IPR009100">
    <property type="entry name" value="AcylCoA_DH/oxidase_NM_dom_sf"/>
</dbReference>
<dbReference type="InterPro" id="IPR050741">
    <property type="entry name" value="Acyl-CoA_dehydrogenase"/>
</dbReference>
<evidence type="ECO:0000313" key="7">
    <source>
        <dbReference type="Proteomes" id="UP000030753"/>
    </source>
</evidence>
<evidence type="ECO:0000256" key="3">
    <source>
        <dbReference type="ARBA" id="ARBA00022827"/>
    </source>
</evidence>
<dbReference type="GO" id="GO:0033539">
    <property type="term" value="P:fatty acid beta-oxidation using acyl-CoA dehydrogenase"/>
    <property type="evidence" value="ECO:0007669"/>
    <property type="project" value="TreeGrafter"/>
</dbReference>
<feature type="domain" description="Acyl-CoA dehydrogenase/oxidase C-terminal" evidence="5">
    <location>
        <begin position="216"/>
        <end position="261"/>
    </location>
</feature>
<evidence type="ECO:0000256" key="1">
    <source>
        <dbReference type="ARBA" id="ARBA00009347"/>
    </source>
</evidence>
<evidence type="ECO:0000256" key="4">
    <source>
        <dbReference type="ARBA" id="ARBA00023002"/>
    </source>
</evidence>
<protein>
    <recommendedName>
        <fullName evidence="5">Acyl-CoA dehydrogenase/oxidase C-terminal domain-containing protein</fullName>
    </recommendedName>
</protein>
<dbReference type="EMBL" id="JH717849">
    <property type="protein sequence ID" value="EWY81508.1"/>
    <property type="molecule type" value="Genomic_DNA"/>
</dbReference>
<name>W9HG32_FUSOX</name>
<dbReference type="AlphaFoldDB" id="W9HG32"/>
<dbReference type="InterPro" id="IPR046373">
    <property type="entry name" value="Acyl-CoA_Oxase/DH_mid-dom_sf"/>
</dbReference>
<dbReference type="Pfam" id="PF00441">
    <property type="entry name" value="Acyl-CoA_dh_1"/>
    <property type="match status" value="1"/>
</dbReference>
<dbReference type="InterPro" id="IPR009075">
    <property type="entry name" value="AcylCo_DH/oxidase_C"/>
</dbReference>
<evidence type="ECO:0000313" key="6">
    <source>
        <dbReference type="EMBL" id="EWY81508.1"/>
    </source>
</evidence>
<evidence type="ECO:0000256" key="2">
    <source>
        <dbReference type="ARBA" id="ARBA00022630"/>
    </source>
</evidence>
<dbReference type="GO" id="GO:0005737">
    <property type="term" value="C:cytoplasm"/>
    <property type="evidence" value="ECO:0007669"/>
    <property type="project" value="TreeGrafter"/>
</dbReference>
<keyword evidence="3" id="KW-0274">FAD</keyword>
<accession>W9HG32</accession>
<dbReference type="Gene3D" id="1.20.140.10">
    <property type="entry name" value="Butyryl-CoA Dehydrogenase, subunit A, domain 3"/>
    <property type="match status" value="1"/>
</dbReference>
<sequence length="272" mass="29734">MSPTVSFVTIYALPYALGWEQSGIVPAGDAAAFAQSCIPFGDVPSEFRPADAQALIEMPRSNPGAFHTLIIADEIARIEGVFCLGITEPITGSAVARIQTTADKSTDGSFYTVQWDAKSIRRCQQIYLHTYEYYLHPTVSGVKKWITGAPSASHMTAAVRTRGPGKGDISVLVIPMSSTDIHYEKLINSGHSTAGASLVELGHVKVPVENLIGEENKGFEVLMMNFNRERFILAVSCNRKSRTCLVLSFQYATRRETSGKPRWTTILSAGNW</sequence>
<keyword evidence="4" id="KW-0560">Oxidoreductase</keyword>
<dbReference type="Proteomes" id="UP000030753">
    <property type="component" value="Unassembled WGS sequence"/>
</dbReference>
<organism evidence="6 7">
    <name type="scientific">Fusarium oxysporum NRRL 32931</name>
    <dbReference type="NCBI Taxonomy" id="660029"/>
    <lineage>
        <taxon>Eukaryota</taxon>
        <taxon>Fungi</taxon>
        <taxon>Dikarya</taxon>
        <taxon>Ascomycota</taxon>
        <taxon>Pezizomycotina</taxon>
        <taxon>Sordariomycetes</taxon>
        <taxon>Hypocreomycetidae</taxon>
        <taxon>Hypocreales</taxon>
        <taxon>Nectriaceae</taxon>
        <taxon>Fusarium</taxon>
        <taxon>Fusarium oxysporum species complex</taxon>
    </lineage>
</organism>
<dbReference type="GO" id="GO:0003995">
    <property type="term" value="F:acyl-CoA dehydrogenase activity"/>
    <property type="evidence" value="ECO:0007669"/>
    <property type="project" value="TreeGrafter"/>
</dbReference>
<evidence type="ECO:0000259" key="5">
    <source>
        <dbReference type="Pfam" id="PF00441"/>
    </source>
</evidence>